<evidence type="ECO:0008006" key="3">
    <source>
        <dbReference type="Google" id="ProtNLM"/>
    </source>
</evidence>
<accession>A0ABX0G3I9</accession>
<comment type="caution">
    <text evidence="1">The sequence shown here is derived from an EMBL/GenBank/DDBJ whole genome shotgun (WGS) entry which is preliminary data.</text>
</comment>
<proteinExistence type="predicted"/>
<reference evidence="1 2" key="1">
    <citation type="journal article" date="2022" name="Microorganisms">
        <title>Genome Sequence and Characterization of a Xanthorhodopsin-Containing, Aerobic Anoxygenic Phototrophic Rhodobacter Species, Isolated from Mesophilic Conditions at Yellowstone National Park.</title>
        <authorList>
            <person name="Kyndt J.A."/>
            <person name="Robertson S."/>
            <person name="Shoffstall I.B."/>
            <person name="Ramaley R.F."/>
            <person name="Meyer T.E."/>
        </authorList>
    </citation>
    <scope>NUCLEOTIDE SEQUENCE [LARGE SCALE GENOMIC DNA]</scope>
    <source>
        <strain evidence="1 2">M37P</strain>
    </source>
</reference>
<evidence type="ECO:0000313" key="2">
    <source>
        <dbReference type="Proteomes" id="UP001515660"/>
    </source>
</evidence>
<dbReference type="Proteomes" id="UP001515660">
    <property type="component" value="Unassembled WGS sequence"/>
</dbReference>
<sequence length="76" mass="7977">MAQGPFRASVVSGRMVLTAIALLLIVGWLGSPVRPLTVPCGRAGHRSTATRRGLFGTKHGSPVLRRIRDKAAASTA</sequence>
<evidence type="ECO:0000313" key="1">
    <source>
        <dbReference type="EMBL" id="NHB75790.1"/>
    </source>
</evidence>
<protein>
    <recommendedName>
        <fullName evidence="3">Secreted protein</fullName>
    </recommendedName>
</protein>
<gene>
    <name evidence="1" type="ORF">G8O29_03410</name>
</gene>
<keyword evidence="2" id="KW-1185">Reference proteome</keyword>
<organism evidence="1 2">
    <name type="scientific">Rhodobacter calidifons</name>
    <dbReference type="NCBI Taxonomy" id="2715277"/>
    <lineage>
        <taxon>Bacteria</taxon>
        <taxon>Pseudomonadati</taxon>
        <taxon>Pseudomonadota</taxon>
        <taxon>Alphaproteobacteria</taxon>
        <taxon>Rhodobacterales</taxon>
        <taxon>Rhodobacter group</taxon>
        <taxon>Rhodobacter</taxon>
    </lineage>
</organism>
<name>A0ABX0G3I9_9RHOB</name>
<dbReference type="RefSeq" id="WP_166401819.1">
    <property type="nucleotide sequence ID" value="NZ_JAANHS010000002.1"/>
</dbReference>
<dbReference type="EMBL" id="JAANHS010000002">
    <property type="protein sequence ID" value="NHB75790.1"/>
    <property type="molecule type" value="Genomic_DNA"/>
</dbReference>